<feature type="signal peptide" evidence="1">
    <location>
        <begin position="1"/>
        <end position="18"/>
    </location>
</feature>
<dbReference type="CDD" id="cd03124">
    <property type="entry name" value="alpha_CA_prokaryotic_like"/>
    <property type="match status" value="1"/>
</dbReference>
<dbReference type="InParanoid" id="M1ZJS5"/>
<proteinExistence type="predicted"/>
<dbReference type="PROSITE" id="PS51257">
    <property type="entry name" value="PROKAR_LIPOPROTEIN"/>
    <property type="match status" value="1"/>
</dbReference>
<keyword evidence="1" id="KW-0732">Signal</keyword>
<evidence type="ECO:0000313" key="3">
    <source>
        <dbReference type="EMBL" id="CCT61169.1"/>
    </source>
</evidence>
<accession>M1ZJS5</accession>
<dbReference type="InterPro" id="IPR023561">
    <property type="entry name" value="Carbonic_anhydrase_a-class"/>
</dbReference>
<feature type="domain" description="Alpha-carbonic anhydrase" evidence="2">
    <location>
        <begin position="46"/>
        <end position="276"/>
    </location>
</feature>
<organism evidence="3 4">
    <name type="scientific">Leptosphaeria maculans (strain JN3 / isolate v23.1.3 / race Av1-4-5-6-7-8)</name>
    <name type="common">Blackleg fungus</name>
    <name type="synonym">Phoma lingam</name>
    <dbReference type="NCBI Taxonomy" id="985895"/>
    <lineage>
        <taxon>Eukaryota</taxon>
        <taxon>Fungi</taxon>
        <taxon>Dikarya</taxon>
        <taxon>Ascomycota</taxon>
        <taxon>Pezizomycotina</taxon>
        <taxon>Dothideomycetes</taxon>
        <taxon>Pleosporomycetidae</taxon>
        <taxon>Pleosporales</taxon>
        <taxon>Pleosporineae</taxon>
        <taxon>Leptosphaeriaceae</taxon>
        <taxon>Plenodomus</taxon>
        <taxon>Plenodomus lingam/Leptosphaeria maculans species complex</taxon>
    </lineage>
</organism>
<dbReference type="PROSITE" id="PS51144">
    <property type="entry name" value="ALPHA_CA_2"/>
    <property type="match status" value="1"/>
</dbReference>
<dbReference type="PANTHER" id="PTHR18952">
    <property type="entry name" value="CARBONIC ANHYDRASE"/>
    <property type="match status" value="1"/>
</dbReference>
<dbReference type="GO" id="GO:0008270">
    <property type="term" value="F:zinc ion binding"/>
    <property type="evidence" value="ECO:0007669"/>
    <property type="project" value="InterPro"/>
</dbReference>
<dbReference type="VEuPathDB" id="FungiDB:Lema_P125750.1"/>
<dbReference type="InterPro" id="IPR041891">
    <property type="entry name" value="Alpha_CA_prokaryot-like"/>
</dbReference>
<dbReference type="PANTHER" id="PTHR18952:SF274">
    <property type="entry name" value="ALPHA-CARBONIC ANHYDRASE DOMAIN-CONTAINING PROTEIN"/>
    <property type="match status" value="1"/>
</dbReference>
<dbReference type="STRING" id="985895.M1ZJS5"/>
<sequence length="276" mass="30939">MFFKSFALAAILAPVALACPDHSNNKPMPLGKRTTLAEVEGKKEKSDWTYEASYDWGKVNKDYRMCQIGTHQSPIPLAMGNGLAQSHVPRFDYNGSVKGTFFNTGYGPGFTVHHEDNDWTRHPSITYDNETVYLKGLHVHTPADHTVGGHRSKAEIHFVHVDAEGNEAAVLAIRIDPGQANNQFFQQLPPMIELDKVGEEESCELNLTLALDAVLHFNEFWTYEGSLTSPPCTEGIRWFVARQIMFTSVKEMQDILGASSYSARSEQAVWQHRINV</sequence>
<dbReference type="Gene3D" id="3.10.200.10">
    <property type="entry name" value="Alpha carbonic anhydrase"/>
    <property type="match status" value="1"/>
</dbReference>
<dbReference type="AlphaFoldDB" id="M1ZJS5"/>
<evidence type="ECO:0000259" key="2">
    <source>
        <dbReference type="PROSITE" id="PS51144"/>
    </source>
</evidence>
<evidence type="ECO:0000313" key="4">
    <source>
        <dbReference type="Proteomes" id="UP000002668"/>
    </source>
</evidence>
<dbReference type="Pfam" id="PF00194">
    <property type="entry name" value="Carb_anhydrase"/>
    <property type="match status" value="1"/>
</dbReference>
<evidence type="ECO:0000256" key="1">
    <source>
        <dbReference type="SAM" id="SignalP"/>
    </source>
</evidence>
<dbReference type="Proteomes" id="UP000002668">
    <property type="component" value="Genome"/>
</dbReference>
<dbReference type="GO" id="GO:0004089">
    <property type="term" value="F:carbonate dehydratase activity"/>
    <property type="evidence" value="ECO:0007669"/>
    <property type="project" value="InterPro"/>
</dbReference>
<gene>
    <name evidence="3" type="ORF">Lema_P125750.1</name>
</gene>
<reference evidence="3 4" key="1">
    <citation type="journal article" date="2011" name="Nat. Commun.">
        <title>Effector diversification within compartments of the Leptosphaeria maculans genome affected by Repeat-Induced Point mutations.</title>
        <authorList>
            <person name="Rouxel T."/>
            <person name="Grandaubert J."/>
            <person name="Hane J.K."/>
            <person name="Hoede C."/>
            <person name="van de Wouw A.P."/>
            <person name="Couloux A."/>
            <person name="Dominguez V."/>
            <person name="Anthouard V."/>
            <person name="Bally P."/>
            <person name="Bourras S."/>
            <person name="Cozijnsen A.J."/>
            <person name="Ciuffetti L.M."/>
            <person name="Degrave A."/>
            <person name="Dilmaghani A."/>
            <person name="Duret L."/>
            <person name="Fudal I."/>
            <person name="Goodwin S.B."/>
            <person name="Gout L."/>
            <person name="Glaser N."/>
            <person name="Linglin J."/>
            <person name="Kema G.H.J."/>
            <person name="Lapalu N."/>
            <person name="Lawrence C.B."/>
            <person name="May K."/>
            <person name="Meyer M."/>
            <person name="Ollivier B."/>
            <person name="Poulain J."/>
            <person name="Schoch C.L."/>
            <person name="Simon A."/>
            <person name="Spatafora J.W."/>
            <person name="Stachowiak A."/>
            <person name="Turgeon B.G."/>
            <person name="Tyler B.M."/>
            <person name="Vincent D."/>
            <person name="Weissenbach J."/>
            <person name="Amselem J."/>
            <person name="Quesneville H."/>
            <person name="Oliver R.P."/>
            <person name="Wincker P."/>
            <person name="Balesdent M.-H."/>
            <person name="Howlett B.J."/>
        </authorList>
    </citation>
    <scope>NUCLEOTIDE SEQUENCE [LARGE SCALE GENOMIC DNA]</scope>
    <source>
        <strain evidence="4">JN3 / isolate v23.1.3 / race Av1-4-5-6-7-8</strain>
    </source>
</reference>
<name>M1ZJS5_LEPMJ</name>
<dbReference type="EMBL" id="FP929136">
    <property type="protein sequence ID" value="CCT61169.1"/>
    <property type="molecule type" value="Genomic_DNA"/>
</dbReference>
<dbReference type="OrthoDB" id="429145at2759"/>
<dbReference type="SUPFAM" id="SSF51069">
    <property type="entry name" value="Carbonic anhydrase"/>
    <property type="match status" value="1"/>
</dbReference>
<dbReference type="InterPro" id="IPR036398">
    <property type="entry name" value="CA_dom_sf"/>
</dbReference>
<feature type="chain" id="PRO_5004020180" description="Alpha-carbonic anhydrase domain-containing protein" evidence="1">
    <location>
        <begin position="19"/>
        <end position="276"/>
    </location>
</feature>
<keyword evidence="4" id="KW-1185">Reference proteome</keyword>
<protein>
    <recommendedName>
        <fullName evidence="2">Alpha-carbonic anhydrase domain-containing protein</fullName>
    </recommendedName>
</protein>
<dbReference type="SMART" id="SM01057">
    <property type="entry name" value="Carb_anhydrase"/>
    <property type="match status" value="1"/>
</dbReference>
<dbReference type="InterPro" id="IPR001148">
    <property type="entry name" value="CA_dom"/>
</dbReference>